<organism evidence="4 5">
    <name type="scientific">Sphaerobacter thermophilus (strain ATCC 49802 / DSM 20745 / KCCM 41009 / NCIMB 13125 / S 6022)</name>
    <dbReference type="NCBI Taxonomy" id="479434"/>
    <lineage>
        <taxon>Bacteria</taxon>
        <taxon>Pseudomonadati</taxon>
        <taxon>Thermomicrobiota</taxon>
        <taxon>Thermomicrobia</taxon>
        <taxon>Sphaerobacterales</taxon>
        <taxon>Sphaerobacterineae</taxon>
        <taxon>Sphaerobacteraceae</taxon>
        <taxon>Sphaerobacter</taxon>
    </lineage>
</organism>
<evidence type="ECO:0000256" key="1">
    <source>
        <dbReference type="SAM" id="MobiDB-lite"/>
    </source>
</evidence>
<feature type="domain" description="SpoVR-like C-terminal" evidence="3">
    <location>
        <begin position="392"/>
        <end position="444"/>
    </location>
</feature>
<reference evidence="5" key="1">
    <citation type="submission" date="2009-11" db="EMBL/GenBank/DDBJ databases">
        <title>The complete chromosome 2 of Sphaerobacter thermophilus DSM 20745.</title>
        <authorList>
            <person name="Lucas S."/>
            <person name="Copeland A."/>
            <person name="Lapidus A."/>
            <person name="Glavina del Rio T."/>
            <person name="Dalin E."/>
            <person name="Tice H."/>
            <person name="Bruce D."/>
            <person name="Goodwin L."/>
            <person name="Pitluck S."/>
            <person name="Kyrpides N."/>
            <person name="Mavromatis K."/>
            <person name="Ivanova N."/>
            <person name="Mikhailova N."/>
            <person name="LaButti K.M."/>
            <person name="Clum A."/>
            <person name="Sun H.I."/>
            <person name="Brettin T."/>
            <person name="Detter J.C."/>
            <person name="Han C."/>
            <person name="Larimer F."/>
            <person name="Land M."/>
            <person name="Hauser L."/>
            <person name="Markowitz V."/>
            <person name="Cheng J.F."/>
            <person name="Hugenholtz P."/>
            <person name="Woyke T."/>
            <person name="Wu D."/>
            <person name="Steenblock K."/>
            <person name="Schneider S."/>
            <person name="Pukall R."/>
            <person name="Goeker M."/>
            <person name="Klenk H.P."/>
            <person name="Eisen J.A."/>
        </authorList>
    </citation>
    <scope>NUCLEOTIDE SEQUENCE [LARGE SCALE GENOMIC DNA]</scope>
    <source>
        <strain evidence="5">ATCC 49802 / DSM 20745 / S 6022</strain>
    </source>
</reference>
<evidence type="ECO:0000259" key="3">
    <source>
        <dbReference type="Pfam" id="PF24755"/>
    </source>
</evidence>
<sequence length="464" mass="54608">MHQTGPTQRYMQELQEGIEQIWEVAQELGLRPFPTHFEIVPAAVMYEIGSYGMPGRFSHWTHGKAYQMQKTMYDYGLSKIYELVINTNPCYAFLLETNTVLQNKLVAAHVLAHSDFFANNAHFAKTSRRMVDTVSLNADRIRRYEFEHGTDEVERLLDAALSIQEHIDPYITPEDVQPAKPEAPRRPASTYDDLFRLDERGEPEPEPSDEDSSRLRPAQPVRDLLLFILTHSPRLDDWERDVVSIVRTEMLYFYPQLQTKIINEGWASYWHAQIMRELDLSTDEYLEFAQLHAAILQPSPRRINPYHLGYRILEDIERRANEAGEDGRAKLFEVREVESDVSLIRNYLTEELVEDLDLYLYQRVGDELVIVDKRWESVRERLCAQLTNHGFPVIQVEDGDYNGNSELYLRHVWDGEKLDLHYAQKTMEHIYRLWDRRIWLETRKDEDEPLILSYDAREGHKIHT</sequence>
<dbReference type="InterPro" id="IPR056174">
    <property type="entry name" value="SpoVR_N"/>
</dbReference>
<evidence type="ECO:0000313" key="5">
    <source>
        <dbReference type="Proteomes" id="UP000002027"/>
    </source>
</evidence>
<dbReference type="RefSeq" id="WP_012873713.1">
    <property type="nucleotide sequence ID" value="NC_013524.1"/>
</dbReference>
<dbReference type="EMBL" id="CP001824">
    <property type="protein sequence ID" value="ACZ40678.1"/>
    <property type="molecule type" value="Genomic_DNA"/>
</dbReference>
<dbReference type="OrthoDB" id="9784270at2"/>
<protein>
    <submittedName>
        <fullName evidence="4">SpoVR family protein</fullName>
    </submittedName>
</protein>
<dbReference type="STRING" id="479434.Sthe_3278"/>
<dbReference type="FunCoup" id="D1CA35">
    <property type="interactions" value="7"/>
</dbReference>
<evidence type="ECO:0000259" key="2">
    <source>
        <dbReference type="Pfam" id="PF04293"/>
    </source>
</evidence>
<feature type="domain" description="SpoVR protein-like N-terminal" evidence="2">
    <location>
        <begin position="11"/>
        <end position="390"/>
    </location>
</feature>
<gene>
    <name evidence="4" type="ordered locus">Sthe_3278</name>
</gene>
<dbReference type="Pfam" id="PF24755">
    <property type="entry name" value="SpoVR_C"/>
    <property type="match status" value="1"/>
</dbReference>
<accession>D1CA35</accession>
<dbReference type="AlphaFoldDB" id="D1CA35"/>
<dbReference type="eggNOG" id="COG2719">
    <property type="taxonomic scope" value="Bacteria"/>
</dbReference>
<dbReference type="Proteomes" id="UP000002027">
    <property type="component" value="Chromosome 2"/>
</dbReference>
<dbReference type="PANTHER" id="PTHR30029">
    <property type="entry name" value="STAGE V SPORULATION PROTEIN R"/>
    <property type="match status" value="1"/>
</dbReference>
<feature type="compositionally biased region" description="Basic and acidic residues" evidence="1">
    <location>
        <begin position="193"/>
        <end position="203"/>
    </location>
</feature>
<reference evidence="4 5" key="2">
    <citation type="journal article" date="2010" name="Stand. Genomic Sci.">
        <title>Complete genome sequence of Desulfohalobium retbaense type strain (HR(100)).</title>
        <authorList>
            <person name="Spring S."/>
            <person name="Nolan M."/>
            <person name="Lapidus A."/>
            <person name="Glavina Del Rio T."/>
            <person name="Copeland A."/>
            <person name="Tice H."/>
            <person name="Cheng J.F."/>
            <person name="Lucas S."/>
            <person name="Land M."/>
            <person name="Chen F."/>
            <person name="Bruce D."/>
            <person name="Goodwin L."/>
            <person name="Pitluck S."/>
            <person name="Ivanova N."/>
            <person name="Mavromatis K."/>
            <person name="Mikhailova N."/>
            <person name="Pati A."/>
            <person name="Chen A."/>
            <person name="Palaniappan K."/>
            <person name="Hauser L."/>
            <person name="Chang Y.J."/>
            <person name="Jeffries C.D."/>
            <person name="Munk C."/>
            <person name="Kiss H."/>
            <person name="Chain P."/>
            <person name="Han C."/>
            <person name="Brettin T."/>
            <person name="Detter J.C."/>
            <person name="Schuler E."/>
            <person name="Goker M."/>
            <person name="Rohde M."/>
            <person name="Bristow J."/>
            <person name="Eisen J.A."/>
            <person name="Markowitz V."/>
            <person name="Hugenholtz P."/>
            <person name="Kyrpides N.C."/>
            <person name="Klenk H.P."/>
        </authorList>
    </citation>
    <scope>NUCLEOTIDE SEQUENCE [LARGE SCALE GENOMIC DNA]</scope>
    <source>
        <strain evidence="5">ATCC 49802 / DSM 20745 / S 6022</strain>
    </source>
</reference>
<name>D1CA35_SPHTD</name>
<proteinExistence type="predicted"/>
<dbReference type="InterPro" id="IPR057008">
    <property type="entry name" value="SpoVR-like_C"/>
</dbReference>
<dbReference type="HOGENOM" id="CLU_010179_1_0_0"/>
<evidence type="ECO:0000313" key="4">
    <source>
        <dbReference type="EMBL" id="ACZ40678.1"/>
    </source>
</evidence>
<dbReference type="PANTHER" id="PTHR30029:SF2">
    <property type="entry name" value="STAGE V SPORULATION PROTEIN R"/>
    <property type="match status" value="1"/>
</dbReference>
<dbReference type="KEGG" id="sti:Sthe_3278"/>
<dbReference type="InterPro" id="IPR007390">
    <property type="entry name" value="Spore_V_R"/>
</dbReference>
<dbReference type="InParanoid" id="D1CA35"/>
<keyword evidence="5" id="KW-1185">Reference proteome</keyword>
<dbReference type="Pfam" id="PF04293">
    <property type="entry name" value="SpoVR"/>
    <property type="match status" value="1"/>
</dbReference>
<feature type="region of interest" description="Disordered" evidence="1">
    <location>
        <begin position="172"/>
        <end position="216"/>
    </location>
</feature>